<dbReference type="Proteomes" id="UP000056453">
    <property type="component" value="Unassembled WGS sequence"/>
</dbReference>
<evidence type="ECO:0000313" key="2">
    <source>
        <dbReference type="Proteomes" id="UP000056453"/>
    </source>
</evidence>
<accession>A0AAW3MVT4</accession>
<name>A0AAW3MVT4_9BURK</name>
<dbReference type="AlphaFoldDB" id="A0AAW3MVT4"/>
<keyword evidence="2" id="KW-1185">Reference proteome</keyword>
<evidence type="ECO:0000313" key="1">
    <source>
        <dbReference type="EMBL" id="KVP97934.1"/>
    </source>
</evidence>
<gene>
    <name evidence="1" type="ORF">WJ96_05025</name>
</gene>
<proteinExistence type="predicted"/>
<dbReference type="RefSeq" id="WP_059924781.1">
    <property type="nucleotide sequence ID" value="NZ_LPBG01000047.1"/>
</dbReference>
<evidence type="ECO:0008006" key="3">
    <source>
        <dbReference type="Google" id="ProtNLM"/>
    </source>
</evidence>
<protein>
    <recommendedName>
        <fullName evidence="3">SprT-like domain-containing protein</fullName>
    </recommendedName>
</protein>
<sequence length="195" mass="22579">MKMKINVFLKNLGIADHPGLRVELKRSGYQDYTFGCRVLYGRPTVKDLAHELAHAAQFGPRNFRYRAFEHGFDFRLRKVLLLGQYYSEPRTHQATRRELETFAYQAHLMELAGVVFCRDKLFLHAASLLTRFMADWHCVPGNSAAERRAWCVEQANAFYARRKPETVLRRLKGWLDETEKHLVAQGDSTYGGGIQ</sequence>
<reference evidence="1 2" key="1">
    <citation type="submission" date="2015-11" db="EMBL/GenBank/DDBJ databases">
        <title>Expanding the genomic diversity of Burkholderia species for the development of highly accurate diagnostics.</title>
        <authorList>
            <person name="Sahl J."/>
            <person name="Keim P."/>
            <person name="Wagner D."/>
        </authorList>
    </citation>
    <scope>NUCLEOTIDE SEQUENCE [LARGE SCALE GENOMIC DNA]</scope>
    <source>
        <strain evidence="1 2">MSMB1808WGS</strain>
    </source>
</reference>
<organism evidence="1 2">
    <name type="scientific">Burkholderia ubonensis</name>
    <dbReference type="NCBI Taxonomy" id="101571"/>
    <lineage>
        <taxon>Bacteria</taxon>
        <taxon>Pseudomonadati</taxon>
        <taxon>Pseudomonadota</taxon>
        <taxon>Betaproteobacteria</taxon>
        <taxon>Burkholderiales</taxon>
        <taxon>Burkholderiaceae</taxon>
        <taxon>Burkholderia</taxon>
        <taxon>Burkholderia cepacia complex</taxon>
    </lineage>
</organism>
<comment type="caution">
    <text evidence="1">The sequence shown here is derived from an EMBL/GenBank/DDBJ whole genome shotgun (WGS) entry which is preliminary data.</text>
</comment>
<dbReference type="EMBL" id="LPBJ01000047">
    <property type="protein sequence ID" value="KVP97934.1"/>
    <property type="molecule type" value="Genomic_DNA"/>
</dbReference>